<keyword evidence="1" id="KW-0853">WD repeat</keyword>
<evidence type="ECO:0000256" key="2">
    <source>
        <dbReference type="SAM" id="Coils"/>
    </source>
</evidence>
<dbReference type="PANTHER" id="PTHR32215:SF0">
    <property type="entry name" value="CILIA- AND FLAGELLA-ASSOCIATED PROTEIN 57"/>
    <property type="match status" value="1"/>
</dbReference>
<feature type="repeat" description="WD" evidence="1">
    <location>
        <begin position="111"/>
        <end position="142"/>
    </location>
</feature>
<gene>
    <name evidence="3" type="ORF">BCR33DRAFT_3795</name>
</gene>
<dbReference type="STRING" id="329046.A0A1Y2D2R6"/>
<evidence type="ECO:0000313" key="4">
    <source>
        <dbReference type="Proteomes" id="UP000193642"/>
    </source>
</evidence>
<protein>
    <submittedName>
        <fullName evidence="3">WD40 repeat-like protein</fullName>
    </submittedName>
</protein>
<dbReference type="InterPro" id="IPR052993">
    <property type="entry name" value="CFA-57"/>
</dbReference>
<keyword evidence="2" id="KW-0175">Coiled coil</keyword>
<dbReference type="EMBL" id="MCGO01000001">
    <property type="protein sequence ID" value="ORY53582.1"/>
    <property type="molecule type" value="Genomic_DNA"/>
</dbReference>
<dbReference type="PROSITE" id="PS50082">
    <property type="entry name" value="WD_REPEATS_2"/>
    <property type="match status" value="1"/>
</dbReference>
<accession>A0A1Y2D2R6</accession>
<dbReference type="InterPro" id="IPR036322">
    <property type="entry name" value="WD40_repeat_dom_sf"/>
</dbReference>
<dbReference type="AlphaFoldDB" id="A0A1Y2D2R6"/>
<dbReference type="Gene3D" id="2.130.10.10">
    <property type="entry name" value="YVTN repeat-like/Quinoprotein amine dehydrogenase"/>
    <property type="match status" value="2"/>
</dbReference>
<dbReference type="SUPFAM" id="SSF50978">
    <property type="entry name" value="WD40 repeat-like"/>
    <property type="match status" value="1"/>
</dbReference>
<feature type="coiled-coil region" evidence="2">
    <location>
        <begin position="309"/>
        <end position="339"/>
    </location>
</feature>
<organism evidence="3 4">
    <name type="scientific">Rhizoclosmatium globosum</name>
    <dbReference type="NCBI Taxonomy" id="329046"/>
    <lineage>
        <taxon>Eukaryota</taxon>
        <taxon>Fungi</taxon>
        <taxon>Fungi incertae sedis</taxon>
        <taxon>Chytridiomycota</taxon>
        <taxon>Chytridiomycota incertae sedis</taxon>
        <taxon>Chytridiomycetes</taxon>
        <taxon>Chytridiales</taxon>
        <taxon>Chytriomycetaceae</taxon>
        <taxon>Rhizoclosmatium</taxon>
    </lineage>
</organism>
<dbReference type="InterPro" id="IPR001680">
    <property type="entry name" value="WD40_rpt"/>
</dbReference>
<reference evidence="3 4" key="1">
    <citation type="submission" date="2016-07" db="EMBL/GenBank/DDBJ databases">
        <title>Pervasive Adenine N6-methylation of Active Genes in Fungi.</title>
        <authorList>
            <consortium name="DOE Joint Genome Institute"/>
            <person name="Mondo S.J."/>
            <person name="Dannebaum R.O."/>
            <person name="Kuo R.C."/>
            <person name="Labutti K."/>
            <person name="Haridas S."/>
            <person name="Kuo A."/>
            <person name="Salamov A."/>
            <person name="Ahrendt S.R."/>
            <person name="Lipzen A."/>
            <person name="Sullivan W."/>
            <person name="Andreopoulos W.B."/>
            <person name="Clum A."/>
            <person name="Lindquist E."/>
            <person name="Daum C."/>
            <person name="Ramamoorthy G.K."/>
            <person name="Gryganskyi A."/>
            <person name="Culley D."/>
            <person name="Magnuson J.K."/>
            <person name="James T.Y."/>
            <person name="O'Malley M.A."/>
            <person name="Stajich J.E."/>
            <person name="Spatafora J.W."/>
            <person name="Visel A."/>
            <person name="Grigoriev I.V."/>
        </authorList>
    </citation>
    <scope>NUCLEOTIDE SEQUENCE [LARGE SCALE GENOMIC DNA]</scope>
    <source>
        <strain evidence="3 4">JEL800</strain>
    </source>
</reference>
<keyword evidence="4" id="KW-1185">Reference proteome</keyword>
<name>A0A1Y2D2R6_9FUNG</name>
<sequence length="418" mass="47421">MHPKTTDCNVLQRQIRASLELHRLKLRTRQVLCRRSVFCCVTSIRTLHSRWISDKLRLMNLLIDDIRPFREFTIRGCRECRFSNGGQYFAAVHGNTIQIYSTWRFENLGNLKGHNGKVRSIHWSPDDSKIVTAGMDGAIYDWVLKDMGTGIAGGAGGNGGNGGIKREGESILKSCSYSCAVASPDGKSIYAVGSDKTLKEIVDSQILRELESDSVLIQVALSHSGRMMFVGTANGTIRSMKFPLEGGEYQEHQCHSGAITKLRVSYDDTHLFSTSDDGCVYVFKIADKEGRGIKREREVVFADEILVTKSDLEEKNQMMNELKTRVEELKMENEYQLRLKDMNFNEKIKEVTEKFMQEIEALKITSTVLRTDKEKEEVRHEEEVCQLSFYGYHIDSSGLDGGRERTAFQRVARFGNDP</sequence>
<dbReference type="InterPro" id="IPR015943">
    <property type="entry name" value="WD40/YVTN_repeat-like_dom_sf"/>
</dbReference>
<evidence type="ECO:0000313" key="3">
    <source>
        <dbReference type="EMBL" id="ORY53582.1"/>
    </source>
</evidence>
<dbReference type="SMART" id="SM00320">
    <property type="entry name" value="WD40"/>
    <property type="match status" value="4"/>
</dbReference>
<comment type="caution">
    <text evidence="3">The sequence shown here is derived from an EMBL/GenBank/DDBJ whole genome shotgun (WGS) entry which is preliminary data.</text>
</comment>
<proteinExistence type="predicted"/>
<dbReference type="Proteomes" id="UP000193642">
    <property type="component" value="Unassembled WGS sequence"/>
</dbReference>
<dbReference type="OrthoDB" id="10251741at2759"/>
<dbReference type="Pfam" id="PF00400">
    <property type="entry name" value="WD40"/>
    <property type="match status" value="2"/>
</dbReference>
<dbReference type="PANTHER" id="PTHR32215">
    <property type="entry name" value="CILIA- AND FLAGELLA-ASSOCIATED PROTEIN 57"/>
    <property type="match status" value="1"/>
</dbReference>
<dbReference type="PROSITE" id="PS50294">
    <property type="entry name" value="WD_REPEATS_REGION"/>
    <property type="match status" value="1"/>
</dbReference>
<evidence type="ECO:0000256" key="1">
    <source>
        <dbReference type="PROSITE-ProRule" id="PRU00221"/>
    </source>
</evidence>